<dbReference type="KEGG" id="cam:101491345"/>
<dbReference type="OrthoDB" id="651283at2759"/>
<dbReference type="AlphaFoldDB" id="A0A1S2XZB8"/>
<dbReference type="SUPFAM" id="SSF47459">
    <property type="entry name" value="HLH, helix-loop-helix DNA-binding domain"/>
    <property type="match status" value="1"/>
</dbReference>
<dbReference type="Gene3D" id="4.10.280.10">
    <property type="entry name" value="Helix-loop-helix DNA-binding domain"/>
    <property type="match status" value="1"/>
</dbReference>
<organism evidence="8 9">
    <name type="scientific">Cicer arietinum</name>
    <name type="common">Chickpea</name>
    <name type="synonym">Garbanzo</name>
    <dbReference type="NCBI Taxonomy" id="3827"/>
    <lineage>
        <taxon>Eukaryota</taxon>
        <taxon>Viridiplantae</taxon>
        <taxon>Streptophyta</taxon>
        <taxon>Embryophyta</taxon>
        <taxon>Tracheophyta</taxon>
        <taxon>Spermatophyta</taxon>
        <taxon>Magnoliopsida</taxon>
        <taxon>eudicotyledons</taxon>
        <taxon>Gunneridae</taxon>
        <taxon>Pentapetalae</taxon>
        <taxon>rosids</taxon>
        <taxon>fabids</taxon>
        <taxon>Fabales</taxon>
        <taxon>Fabaceae</taxon>
        <taxon>Papilionoideae</taxon>
        <taxon>50 kb inversion clade</taxon>
        <taxon>NPAAA clade</taxon>
        <taxon>Hologalegina</taxon>
        <taxon>IRL clade</taxon>
        <taxon>Cicereae</taxon>
        <taxon>Cicer</taxon>
    </lineage>
</organism>
<dbReference type="PANTHER" id="PTHR45914:SF60">
    <property type="entry name" value="TRANSCRIPTION FACTOR RSL2-LIKE"/>
    <property type="match status" value="1"/>
</dbReference>
<evidence type="ECO:0000256" key="1">
    <source>
        <dbReference type="ARBA" id="ARBA00004123"/>
    </source>
</evidence>
<dbReference type="SMART" id="SM00353">
    <property type="entry name" value="HLH"/>
    <property type="match status" value="1"/>
</dbReference>
<feature type="region of interest" description="Disordered" evidence="6">
    <location>
        <begin position="125"/>
        <end position="226"/>
    </location>
</feature>
<protein>
    <submittedName>
        <fullName evidence="9">Transcription factor bHLH139-like</fullName>
    </submittedName>
</protein>
<evidence type="ECO:0000256" key="5">
    <source>
        <dbReference type="ARBA" id="ARBA00023242"/>
    </source>
</evidence>
<evidence type="ECO:0000313" key="9">
    <source>
        <dbReference type="RefSeq" id="XP_004496878.1"/>
    </source>
</evidence>
<dbReference type="STRING" id="3827.A0A1S2XZB8"/>
<proteinExistence type="predicted"/>
<evidence type="ECO:0000313" key="8">
    <source>
        <dbReference type="Proteomes" id="UP000087171"/>
    </source>
</evidence>
<dbReference type="GO" id="GO:0048766">
    <property type="term" value="P:root hair initiation"/>
    <property type="evidence" value="ECO:0007669"/>
    <property type="project" value="UniProtKB-ARBA"/>
</dbReference>
<sequence>MDSSEQTCEEWSSLSGFYTAEEADFMDHLLDNFQVPQYHYGNFNLEIPSTLWPGHQSTIMMNNNTSHFPQNADNSNTDFLSFLQATNSIADTTNIGQEVIGDKNFQAHKVFEQVLLSESVEEGVNNNLENSGKRSRSLMKVQKNNGNVKSRKKLKSSFISNTEEDVSPDLKEQNLSSEDDEFNASQELKAGGSSISKNNSKAQKSKGKSKSNRGSSAIDPQGVYAKRRRERINERLRILQSLVPNGTKVDISTMLEEAVQYVKFLQLQIKLLSSDDLWMYSPIAYNGMNIGL</sequence>
<keyword evidence="2" id="KW-0805">Transcription regulation</keyword>
<dbReference type="Pfam" id="PF00010">
    <property type="entry name" value="HLH"/>
    <property type="match status" value="1"/>
</dbReference>
<dbReference type="GO" id="GO:0003700">
    <property type="term" value="F:DNA-binding transcription factor activity"/>
    <property type="evidence" value="ECO:0007669"/>
    <property type="project" value="InterPro"/>
</dbReference>
<dbReference type="PROSITE" id="PS50888">
    <property type="entry name" value="BHLH"/>
    <property type="match status" value="1"/>
</dbReference>
<keyword evidence="8" id="KW-1185">Reference proteome</keyword>
<dbReference type="PaxDb" id="3827-XP_004496878.1"/>
<dbReference type="GO" id="GO:0046983">
    <property type="term" value="F:protein dimerization activity"/>
    <property type="evidence" value="ECO:0007669"/>
    <property type="project" value="InterPro"/>
</dbReference>
<keyword evidence="4" id="KW-0804">Transcription</keyword>
<gene>
    <name evidence="9" type="primary">LOC101491345</name>
</gene>
<evidence type="ECO:0000256" key="3">
    <source>
        <dbReference type="ARBA" id="ARBA00023125"/>
    </source>
</evidence>
<dbReference type="eggNOG" id="ENOG502R684">
    <property type="taxonomic scope" value="Eukaryota"/>
</dbReference>
<dbReference type="RefSeq" id="XP_004496878.1">
    <property type="nucleotide sequence ID" value="XM_004496821.2"/>
</dbReference>
<accession>A0A1S2XZB8</accession>
<keyword evidence="3" id="KW-0238">DNA-binding</keyword>
<dbReference type="GeneID" id="101491345"/>
<feature type="compositionally biased region" description="Low complexity" evidence="6">
    <location>
        <begin position="193"/>
        <end position="202"/>
    </location>
</feature>
<evidence type="ECO:0000256" key="6">
    <source>
        <dbReference type="SAM" id="MobiDB-lite"/>
    </source>
</evidence>
<comment type="subcellular location">
    <subcellularLocation>
        <location evidence="1">Nucleus</location>
    </subcellularLocation>
</comment>
<dbReference type="Proteomes" id="UP000087171">
    <property type="component" value="Chromosome Ca4"/>
</dbReference>
<evidence type="ECO:0000259" key="7">
    <source>
        <dbReference type="PROSITE" id="PS50888"/>
    </source>
</evidence>
<name>A0A1S2XZB8_CICAR</name>
<dbReference type="GO" id="GO:0005634">
    <property type="term" value="C:nucleus"/>
    <property type="evidence" value="ECO:0007669"/>
    <property type="project" value="UniProtKB-SubCell"/>
</dbReference>
<dbReference type="InterPro" id="IPR045843">
    <property type="entry name" value="IND-like"/>
</dbReference>
<dbReference type="InterPro" id="IPR036638">
    <property type="entry name" value="HLH_DNA-bd_sf"/>
</dbReference>
<keyword evidence="5" id="KW-0539">Nucleus</keyword>
<reference evidence="8" key="1">
    <citation type="journal article" date="2013" name="Nat. Biotechnol.">
        <title>Draft genome sequence of chickpea (Cicer arietinum) provides a resource for trait improvement.</title>
        <authorList>
            <person name="Varshney R.K."/>
            <person name="Song C."/>
            <person name="Saxena R.K."/>
            <person name="Azam S."/>
            <person name="Yu S."/>
            <person name="Sharpe A.G."/>
            <person name="Cannon S."/>
            <person name="Baek J."/>
            <person name="Rosen B.D."/>
            <person name="Tar'an B."/>
            <person name="Millan T."/>
            <person name="Zhang X."/>
            <person name="Ramsay L.D."/>
            <person name="Iwata A."/>
            <person name="Wang Y."/>
            <person name="Nelson W."/>
            <person name="Farmer A.D."/>
            <person name="Gaur P.M."/>
            <person name="Soderlund C."/>
            <person name="Penmetsa R.V."/>
            <person name="Xu C."/>
            <person name="Bharti A.K."/>
            <person name="He W."/>
            <person name="Winter P."/>
            <person name="Zhao S."/>
            <person name="Hane J.K."/>
            <person name="Carrasquilla-Garcia N."/>
            <person name="Condie J.A."/>
            <person name="Upadhyaya H.D."/>
            <person name="Luo M.C."/>
            <person name="Thudi M."/>
            <person name="Gowda C.L."/>
            <person name="Singh N.P."/>
            <person name="Lichtenzveig J."/>
            <person name="Gali K.K."/>
            <person name="Rubio J."/>
            <person name="Nadarajan N."/>
            <person name="Dolezel J."/>
            <person name="Bansal K.C."/>
            <person name="Xu X."/>
            <person name="Edwards D."/>
            <person name="Zhang G."/>
            <person name="Kahl G."/>
            <person name="Gil J."/>
            <person name="Singh K.B."/>
            <person name="Datta S.K."/>
            <person name="Jackson S.A."/>
            <person name="Wang J."/>
            <person name="Cook D.R."/>
        </authorList>
    </citation>
    <scope>NUCLEOTIDE SEQUENCE [LARGE SCALE GENOMIC DNA]</scope>
    <source>
        <strain evidence="8">cv. CDC Frontier</strain>
    </source>
</reference>
<feature type="domain" description="BHLH" evidence="7">
    <location>
        <begin position="216"/>
        <end position="265"/>
    </location>
</feature>
<dbReference type="InterPro" id="IPR011598">
    <property type="entry name" value="bHLH_dom"/>
</dbReference>
<dbReference type="GO" id="GO:0003677">
    <property type="term" value="F:DNA binding"/>
    <property type="evidence" value="ECO:0007669"/>
    <property type="project" value="UniProtKB-KW"/>
</dbReference>
<evidence type="ECO:0000256" key="2">
    <source>
        <dbReference type="ARBA" id="ARBA00023015"/>
    </source>
</evidence>
<dbReference type="PANTHER" id="PTHR45914">
    <property type="entry name" value="TRANSCRIPTION FACTOR HEC3-RELATED"/>
    <property type="match status" value="1"/>
</dbReference>
<dbReference type="FunFam" id="4.10.280.10:FF:000022">
    <property type="entry name" value="Basic helix-loop-helix transcription factor"/>
    <property type="match status" value="1"/>
</dbReference>
<evidence type="ECO:0000256" key="4">
    <source>
        <dbReference type="ARBA" id="ARBA00023163"/>
    </source>
</evidence>
<dbReference type="CDD" id="cd11454">
    <property type="entry name" value="bHLH_AtIND_like"/>
    <property type="match status" value="1"/>
</dbReference>
<reference evidence="9" key="2">
    <citation type="submission" date="2025-08" db="UniProtKB">
        <authorList>
            <consortium name="RefSeq"/>
        </authorList>
    </citation>
    <scope>IDENTIFICATION</scope>
    <source>
        <tissue evidence="9">Etiolated seedlings</tissue>
    </source>
</reference>